<evidence type="ECO:0000256" key="6">
    <source>
        <dbReference type="SAM" id="MobiDB-lite"/>
    </source>
</evidence>
<evidence type="ECO:0000313" key="8">
    <source>
        <dbReference type="EMBL" id="KAK4747911.1"/>
    </source>
</evidence>
<feature type="region of interest" description="Disordered" evidence="6">
    <location>
        <begin position="186"/>
        <end position="238"/>
    </location>
</feature>
<name>A0AAN7GK32_9MYRT</name>
<dbReference type="Gene3D" id="2.20.25.80">
    <property type="entry name" value="WRKY domain"/>
    <property type="match status" value="1"/>
</dbReference>
<dbReference type="EMBL" id="JAXIOK010000019">
    <property type="protein sequence ID" value="KAK4747911.1"/>
    <property type="molecule type" value="Genomic_DNA"/>
</dbReference>
<evidence type="ECO:0000256" key="4">
    <source>
        <dbReference type="ARBA" id="ARBA00023163"/>
    </source>
</evidence>
<dbReference type="GO" id="GO:0003700">
    <property type="term" value="F:DNA-binding transcription factor activity"/>
    <property type="evidence" value="ECO:0007669"/>
    <property type="project" value="InterPro"/>
</dbReference>
<accession>A0AAN7GK32</accession>
<evidence type="ECO:0000313" key="9">
    <source>
        <dbReference type="Proteomes" id="UP001345219"/>
    </source>
</evidence>
<dbReference type="PANTHER" id="PTHR32096">
    <property type="entry name" value="WRKY TRANSCRIPTION FACTOR 30-RELATED-RELATED"/>
    <property type="match status" value="1"/>
</dbReference>
<keyword evidence="9" id="KW-1185">Reference proteome</keyword>
<dbReference type="InterPro" id="IPR003657">
    <property type="entry name" value="WRKY_dom"/>
</dbReference>
<dbReference type="GO" id="GO:0000976">
    <property type="term" value="F:transcription cis-regulatory region binding"/>
    <property type="evidence" value="ECO:0007669"/>
    <property type="project" value="TreeGrafter"/>
</dbReference>
<dbReference type="Pfam" id="PF03106">
    <property type="entry name" value="WRKY"/>
    <property type="match status" value="1"/>
</dbReference>
<dbReference type="GO" id="GO:0005634">
    <property type="term" value="C:nucleus"/>
    <property type="evidence" value="ECO:0007669"/>
    <property type="project" value="UniProtKB-SubCell"/>
</dbReference>
<evidence type="ECO:0000256" key="3">
    <source>
        <dbReference type="ARBA" id="ARBA00023125"/>
    </source>
</evidence>
<dbReference type="PANTHER" id="PTHR32096:SF80">
    <property type="entry name" value="WRKY TRANSCRIPTION FACTOR 27-RELATED"/>
    <property type="match status" value="1"/>
</dbReference>
<dbReference type="AlphaFoldDB" id="A0AAN7GK32"/>
<evidence type="ECO:0000259" key="7">
    <source>
        <dbReference type="PROSITE" id="PS50811"/>
    </source>
</evidence>
<evidence type="ECO:0000256" key="5">
    <source>
        <dbReference type="ARBA" id="ARBA00023242"/>
    </source>
</evidence>
<sequence length="279" mass="30820">MMEADSWDLAAVVRGCCNCNGGLPTTEASPFLDSSTNDPAHNSDDTSFTYSLETSVISDDLESIYKPFYPGFQGGHRMASSSQFDIKTCIVHAAASPVASALESATLAMTKYRRRKNEQCIRVVEHKAAQDLLSIDEWAWRKYGQKPIKGSLHQRSYYRCSTSRGCPARKKIERSAADSRVLIVSYSADHNHPQPARRNSLSGSTRRRFAPPNKENYNGPQSNYGNMPNTARHSTQSPISAVISSSPMANLIELTRNQGYPSQVELELGKTPLGEKGPW</sequence>
<dbReference type="Proteomes" id="UP001345219">
    <property type="component" value="Chromosome 12"/>
</dbReference>
<gene>
    <name evidence="8" type="ORF">SAY87_014497</name>
</gene>
<dbReference type="SUPFAM" id="SSF118290">
    <property type="entry name" value="WRKY DNA-binding domain"/>
    <property type="match status" value="1"/>
</dbReference>
<dbReference type="SMART" id="SM00774">
    <property type="entry name" value="WRKY"/>
    <property type="match status" value="1"/>
</dbReference>
<keyword evidence="3" id="KW-0238">DNA-binding</keyword>
<dbReference type="PROSITE" id="PS50811">
    <property type="entry name" value="WRKY"/>
    <property type="match status" value="1"/>
</dbReference>
<reference evidence="8 9" key="1">
    <citation type="journal article" date="2023" name="Hortic Res">
        <title>Pangenome of water caltrop reveals structural variations and asymmetric subgenome divergence after allopolyploidization.</title>
        <authorList>
            <person name="Zhang X."/>
            <person name="Chen Y."/>
            <person name="Wang L."/>
            <person name="Yuan Y."/>
            <person name="Fang M."/>
            <person name="Shi L."/>
            <person name="Lu R."/>
            <person name="Comes H.P."/>
            <person name="Ma Y."/>
            <person name="Chen Y."/>
            <person name="Huang G."/>
            <person name="Zhou Y."/>
            <person name="Zheng Z."/>
            <person name="Qiu Y."/>
        </authorList>
    </citation>
    <scope>NUCLEOTIDE SEQUENCE [LARGE SCALE GENOMIC DNA]</scope>
    <source>
        <tissue evidence="8">Roots</tissue>
    </source>
</reference>
<feature type="compositionally biased region" description="Polar residues" evidence="6">
    <location>
        <begin position="215"/>
        <end position="238"/>
    </location>
</feature>
<organism evidence="8 9">
    <name type="scientific">Trapa incisa</name>
    <dbReference type="NCBI Taxonomy" id="236973"/>
    <lineage>
        <taxon>Eukaryota</taxon>
        <taxon>Viridiplantae</taxon>
        <taxon>Streptophyta</taxon>
        <taxon>Embryophyta</taxon>
        <taxon>Tracheophyta</taxon>
        <taxon>Spermatophyta</taxon>
        <taxon>Magnoliopsida</taxon>
        <taxon>eudicotyledons</taxon>
        <taxon>Gunneridae</taxon>
        <taxon>Pentapetalae</taxon>
        <taxon>rosids</taxon>
        <taxon>malvids</taxon>
        <taxon>Myrtales</taxon>
        <taxon>Lythraceae</taxon>
        <taxon>Trapa</taxon>
    </lineage>
</organism>
<dbReference type="InterPro" id="IPR036576">
    <property type="entry name" value="WRKY_dom_sf"/>
</dbReference>
<keyword evidence="2" id="KW-0805">Transcription regulation</keyword>
<keyword evidence="4" id="KW-0804">Transcription</keyword>
<protein>
    <recommendedName>
        <fullName evidence="7">WRKY domain-containing protein</fullName>
    </recommendedName>
</protein>
<feature type="domain" description="WRKY" evidence="7">
    <location>
        <begin position="129"/>
        <end position="195"/>
    </location>
</feature>
<evidence type="ECO:0000256" key="1">
    <source>
        <dbReference type="ARBA" id="ARBA00004123"/>
    </source>
</evidence>
<proteinExistence type="predicted"/>
<dbReference type="InterPro" id="IPR044810">
    <property type="entry name" value="WRKY_plant"/>
</dbReference>
<evidence type="ECO:0000256" key="2">
    <source>
        <dbReference type="ARBA" id="ARBA00023015"/>
    </source>
</evidence>
<comment type="subcellular location">
    <subcellularLocation>
        <location evidence="1">Nucleus</location>
    </subcellularLocation>
</comment>
<comment type="caution">
    <text evidence="8">The sequence shown here is derived from an EMBL/GenBank/DDBJ whole genome shotgun (WGS) entry which is preliminary data.</text>
</comment>
<keyword evidence="5" id="KW-0539">Nucleus</keyword>